<evidence type="ECO:0000313" key="2">
    <source>
        <dbReference type="EMBL" id="CAB1457046.1"/>
    </source>
</evidence>
<feature type="compositionally biased region" description="Polar residues" evidence="1">
    <location>
        <begin position="1"/>
        <end position="18"/>
    </location>
</feature>
<dbReference type="EMBL" id="CADEAL010004324">
    <property type="protein sequence ID" value="CAB1457046.1"/>
    <property type="molecule type" value="Genomic_DNA"/>
</dbReference>
<evidence type="ECO:0000313" key="3">
    <source>
        <dbReference type="Proteomes" id="UP001153269"/>
    </source>
</evidence>
<accession>A0A9N7VYY9</accession>
<gene>
    <name evidence="2" type="ORF">PLEPLA_LOCUS44850</name>
</gene>
<feature type="region of interest" description="Disordered" evidence="1">
    <location>
        <begin position="68"/>
        <end position="106"/>
    </location>
</feature>
<keyword evidence="3" id="KW-1185">Reference proteome</keyword>
<sequence length="106" mass="11016">MTSTEEGGELSTPNIHSTEQMKTENVETEMMAGVGRSMGAQVPVITSPLVTPHTPLLRLTCFECPAPLTPGEPGCESPSFPAQPRSGSSGSSGSLSWSSSSILPHC</sequence>
<dbReference type="Proteomes" id="UP001153269">
    <property type="component" value="Unassembled WGS sequence"/>
</dbReference>
<organism evidence="2 3">
    <name type="scientific">Pleuronectes platessa</name>
    <name type="common">European plaice</name>
    <dbReference type="NCBI Taxonomy" id="8262"/>
    <lineage>
        <taxon>Eukaryota</taxon>
        <taxon>Metazoa</taxon>
        <taxon>Chordata</taxon>
        <taxon>Craniata</taxon>
        <taxon>Vertebrata</taxon>
        <taxon>Euteleostomi</taxon>
        <taxon>Actinopterygii</taxon>
        <taxon>Neopterygii</taxon>
        <taxon>Teleostei</taxon>
        <taxon>Neoteleostei</taxon>
        <taxon>Acanthomorphata</taxon>
        <taxon>Carangaria</taxon>
        <taxon>Pleuronectiformes</taxon>
        <taxon>Pleuronectoidei</taxon>
        <taxon>Pleuronectidae</taxon>
        <taxon>Pleuronectes</taxon>
    </lineage>
</organism>
<dbReference type="AlphaFoldDB" id="A0A9N7VYY9"/>
<protein>
    <submittedName>
        <fullName evidence="2">Uncharacterized protein</fullName>
    </submittedName>
</protein>
<feature type="region of interest" description="Disordered" evidence="1">
    <location>
        <begin position="1"/>
        <end position="25"/>
    </location>
</feature>
<reference evidence="2" key="1">
    <citation type="submission" date="2020-03" db="EMBL/GenBank/DDBJ databases">
        <authorList>
            <person name="Weist P."/>
        </authorList>
    </citation>
    <scope>NUCLEOTIDE SEQUENCE</scope>
</reference>
<evidence type="ECO:0000256" key="1">
    <source>
        <dbReference type="SAM" id="MobiDB-lite"/>
    </source>
</evidence>
<name>A0A9N7VYY9_PLEPL</name>
<feature type="compositionally biased region" description="Low complexity" evidence="1">
    <location>
        <begin position="86"/>
        <end position="106"/>
    </location>
</feature>
<proteinExistence type="predicted"/>
<comment type="caution">
    <text evidence="2">The sequence shown here is derived from an EMBL/GenBank/DDBJ whole genome shotgun (WGS) entry which is preliminary data.</text>
</comment>